<proteinExistence type="predicted"/>
<protein>
    <submittedName>
        <fullName evidence="2">Uncharacterized protein</fullName>
    </submittedName>
</protein>
<comment type="caution">
    <text evidence="2">The sequence shown here is derived from an EMBL/GenBank/DDBJ whole genome shotgun (WGS) entry which is preliminary data.</text>
</comment>
<dbReference type="AlphaFoldDB" id="A0A1J8Q3E9"/>
<evidence type="ECO:0000313" key="3">
    <source>
        <dbReference type="Proteomes" id="UP000183567"/>
    </source>
</evidence>
<feature type="region of interest" description="Disordered" evidence="1">
    <location>
        <begin position="82"/>
        <end position="107"/>
    </location>
</feature>
<accession>A0A1J8Q3E9</accession>
<evidence type="ECO:0000256" key="1">
    <source>
        <dbReference type="SAM" id="MobiDB-lite"/>
    </source>
</evidence>
<organism evidence="2 3">
    <name type="scientific">Rhizopogon vesiculosus</name>
    <dbReference type="NCBI Taxonomy" id="180088"/>
    <lineage>
        <taxon>Eukaryota</taxon>
        <taxon>Fungi</taxon>
        <taxon>Dikarya</taxon>
        <taxon>Basidiomycota</taxon>
        <taxon>Agaricomycotina</taxon>
        <taxon>Agaricomycetes</taxon>
        <taxon>Agaricomycetidae</taxon>
        <taxon>Boletales</taxon>
        <taxon>Suillineae</taxon>
        <taxon>Rhizopogonaceae</taxon>
        <taxon>Rhizopogon</taxon>
    </lineage>
</organism>
<name>A0A1J8Q3E9_9AGAM</name>
<gene>
    <name evidence="2" type="ORF">AZE42_02985</name>
</gene>
<dbReference type="EMBL" id="LVVM01006558">
    <property type="protein sequence ID" value="OJA07768.1"/>
    <property type="molecule type" value="Genomic_DNA"/>
</dbReference>
<keyword evidence="3" id="KW-1185">Reference proteome</keyword>
<evidence type="ECO:0000313" key="2">
    <source>
        <dbReference type="EMBL" id="OJA07768.1"/>
    </source>
</evidence>
<sequence>MEWRLAAAAGRTTSIFDGAVATAAASCGTATCFYPALGSFTVLWVSKAQYEYKHLQQSKSNMSFAHCFDTYTHLSISPPIRRQHGTWCSEPSRPQGNRPMRKTRVPNQKKTFALSKIHRSAVTPYLTQ</sequence>
<dbReference type="Proteomes" id="UP000183567">
    <property type="component" value="Unassembled WGS sequence"/>
</dbReference>
<reference evidence="2 3" key="1">
    <citation type="submission" date="2016-03" db="EMBL/GenBank/DDBJ databases">
        <title>Comparative genomics of the ectomycorrhizal sister species Rhizopogon vinicolor and Rhizopogon vesiculosus (Basidiomycota: Boletales) reveals a divergence of the mating type B locus.</title>
        <authorList>
            <person name="Mujic A.B."/>
            <person name="Kuo A."/>
            <person name="Tritt A."/>
            <person name="Lipzen A."/>
            <person name="Chen C."/>
            <person name="Johnson J."/>
            <person name="Sharma A."/>
            <person name="Barry K."/>
            <person name="Grigoriev I.V."/>
            <person name="Spatafora J.W."/>
        </authorList>
    </citation>
    <scope>NUCLEOTIDE SEQUENCE [LARGE SCALE GENOMIC DNA]</scope>
    <source>
        <strain evidence="2 3">AM-OR11-056</strain>
    </source>
</reference>
<dbReference type="OrthoDB" id="10388966at2759"/>